<dbReference type="OrthoDB" id="275715at2759"/>
<evidence type="ECO:0000313" key="4">
    <source>
        <dbReference type="EMBL" id="KAF2674053.1"/>
    </source>
</evidence>
<name>A0A6A6URG2_9PEZI</name>
<dbReference type="InterPro" id="IPR045297">
    <property type="entry name" value="Complex1_LYR_LYRM4"/>
</dbReference>
<evidence type="ECO:0000256" key="2">
    <source>
        <dbReference type="SAM" id="MobiDB-lite"/>
    </source>
</evidence>
<dbReference type="CDD" id="cd20264">
    <property type="entry name" value="Complex1_LYR_LYRM4"/>
    <property type="match status" value="1"/>
</dbReference>
<protein>
    <recommendedName>
        <fullName evidence="3">Complex 1 LYR protein domain-containing protein</fullName>
    </recommendedName>
</protein>
<sequence>MATIQRSVSPQEVLSLYRQLLRTSGQFAAYNFREYFRRRTRDAFREHRTDTDAEAINGLVGKARKELQVLKRQSVISQFYQMDRLVVEGGKSGKQKGGRGDIVRESETGWN</sequence>
<organism evidence="4 5">
    <name type="scientific">Microthyrium microscopicum</name>
    <dbReference type="NCBI Taxonomy" id="703497"/>
    <lineage>
        <taxon>Eukaryota</taxon>
        <taxon>Fungi</taxon>
        <taxon>Dikarya</taxon>
        <taxon>Ascomycota</taxon>
        <taxon>Pezizomycotina</taxon>
        <taxon>Dothideomycetes</taxon>
        <taxon>Dothideomycetes incertae sedis</taxon>
        <taxon>Microthyriales</taxon>
        <taxon>Microthyriaceae</taxon>
        <taxon>Microthyrium</taxon>
    </lineage>
</organism>
<comment type="similarity">
    <text evidence="1">Belongs to the complex I LYR family.</text>
</comment>
<proteinExistence type="inferred from homology"/>
<feature type="compositionally biased region" description="Basic and acidic residues" evidence="2">
    <location>
        <begin position="98"/>
        <end position="111"/>
    </location>
</feature>
<feature type="domain" description="Complex 1 LYR protein" evidence="3">
    <location>
        <begin position="11"/>
        <end position="69"/>
    </location>
</feature>
<keyword evidence="5" id="KW-1185">Reference proteome</keyword>
<dbReference type="PANTHER" id="PTHR13166:SF7">
    <property type="entry name" value="LYR MOTIF-CONTAINING PROTEIN 4"/>
    <property type="match status" value="1"/>
</dbReference>
<dbReference type="GO" id="GO:1990221">
    <property type="term" value="C:L-cysteine desulfurase complex"/>
    <property type="evidence" value="ECO:0007669"/>
    <property type="project" value="TreeGrafter"/>
</dbReference>
<dbReference type="GO" id="GO:0016226">
    <property type="term" value="P:iron-sulfur cluster assembly"/>
    <property type="evidence" value="ECO:0007669"/>
    <property type="project" value="InterPro"/>
</dbReference>
<dbReference type="Pfam" id="PF05347">
    <property type="entry name" value="Complex1_LYR"/>
    <property type="match status" value="1"/>
</dbReference>
<gene>
    <name evidence="4" type="ORF">BT63DRAFT_449042</name>
</gene>
<feature type="region of interest" description="Disordered" evidence="2">
    <location>
        <begin position="90"/>
        <end position="111"/>
    </location>
</feature>
<accession>A0A6A6URG2</accession>
<dbReference type="InterPro" id="IPR051522">
    <property type="entry name" value="ISC_assembly_LYR"/>
</dbReference>
<dbReference type="PANTHER" id="PTHR13166">
    <property type="entry name" value="PROTEIN C6ORF149"/>
    <property type="match status" value="1"/>
</dbReference>
<evidence type="ECO:0000313" key="5">
    <source>
        <dbReference type="Proteomes" id="UP000799302"/>
    </source>
</evidence>
<dbReference type="GO" id="GO:0005739">
    <property type="term" value="C:mitochondrion"/>
    <property type="evidence" value="ECO:0007669"/>
    <property type="project" value="TreeGrafter"/>
</dbReference>
<dbReference type="Proteomes" id="UP000799302">
    <property type="component" value="Unassembled WGS sequence"/>
</dbReference>
<evidence type="ECO:0000259" key="3">
    <source>
        <dbReference type="Pfam" id="PF05347"/>
    </source>
</evidence>
<dbReference type="InterPro" id="IPR008011">
    <property type="entry name" value="Complex1_LYR_dom"/>
</dbReference>
<dbReference type="EMBL" id="MU004230">
    <property type="protein sequence ID" value="KAF2674053.1"/>
    <property type="molecule type" value="Genomic_DNA"/>
</dbReference>
<reference evidence="4" key="1">
    <citation type="journal article" date="2020" name="Stud. Mycol.">
        <title>101 Dothideomycetes genomes: a test case for predicting lifestyles and emergence of pathogens.</title>
        <authorList>
            <person name="Haridas S."/>
            <person name="Albert R."/>
            <person name="Binder M."/>
            <person name="Bloem J."/>
            <person name="Labutti K."/>
            <person name="Salamov A."/>
            <person name="Andreopoulos B."/>
            <person name="Baker S."/>
            <person name="Barry K."/>
            <person name="Bills G."/>
            <person name="Bluhm B."/>
            <person name="Cannon C."/>
            <person name="Castanera R."/>
            <person name="Culley D."/>
            <person name="Daum C."/>
            <person name="Ezra D."/>
            <person name="Gonzalez J."/>
            <person name="Henrissat B."/>
            <person name="Kuo A."/>
            <person name="Liang C."/>
            <person name="Lipzen A."/>
            <person name="Lutzoni F."/>
            <person name="Magnuson J."/>
            <person name="Mondo S."/>
            <person name="Nolan M."/>
            <person name="Ohm R."/>
            <person name="Pangilinan J."/>
            <person name="Park H.-J."/>
            <person name="Ramirez L."/>
            <person name="Alfaro M."/>
            <person name="Sun H."/>
            <person name="Tritt A."/>
            <person name="Yoshinaga Y."/>
            <person name="Zwiers L.-H."/>
            <person name="Turgeon B."/>
            <person name="Goodwin S."/>
            <person name="Spatafora J."/>
            <person name="Crous P."/>
            <person name="Grigoriev I."/>
        </authorList>
    </citation>
    <scope>NUCLEOTIDE SEQUENCE</scope>
    <source>
        <strain evidence="4">CBS 115976</strain>
    </source>
</reference>
<evidence type="ECO:0000256" key="1">
    <source>
        <dbReference type="ARBA" id="ARBA00009508"/>
    </source>
</evidence>
<dbReference type="AlphaFoldDB" id="A0A6A6URG2"/>